<feature type="domain" description="Phytocyanin" evidence="6">
    <location>
        <begin position="26"/>
        <end position="124"/>
    </location>
</feature>
<dbReference type="EMBL" id="SZYD01000001">
    <property type="protein sequence ID" value="KAD7478981.1"/>
    <property type="molecule type" value="Genomic_DNA"/>
</dbReference>
<keyword evidence="1" id="KW-0479">Metal-binding</keyword>
<gene>
    <name evidence="7" type="ORF">E3N88_02117</name>
</gene>
<dbReference type="Pfam" id="PF02298">
    <property type="entry name" value="Cu_bind_like"/>
    <property type="match status" value="1"/>
</dbReference>
<dbReference type="PANTHER" id="PTHR33021">
    <property type="entry name" value="BLUE COPPER PROTEIN"/>
    <property type="match status" value="1"/>
</dbReference>
<evidence type="ECO:0000256" key="1">
    <source>
        <dbReference type="ARBA" id="ARBA00022723"/>
    </source>
</evidence>
<evidence type="ECO:0000256" key="3">
    <source>
        <dbReference type="ARBA" id="ARBA00023180"/>
    </source>
</evidence>
<dbReference type="GO" id="GO:0005886">
    <property type="term" value="C:plasma membrane"/>
    <property type="evidence" value="ECO:0007669"/>
    <property type="project" value="TreeGrafter"/>
</dbReference>
<sequence length="190" mass="19320">MARTMMTRTLMSVVATMMLFELALGADHNVGAPGGWDTSTDLGSWASSETFTVDDNLVFTYTPNHDVVEVNKAGYDSCSISNAVSTNAVSPTTIKLSDAGTRYFICGTPGHCGQGMKVEIKTVAATTSGPPSATTPPSSGSPAPPASTTSPPSSAGTPTPPASTPAKPSSATIVKATVVSMMGIGLLMMI</sequence>
<dbReference type="CDD" id="cd04216">
    <property type="entry name" value="Phytocyanin"/>
    <property type="match status" value="1"/>
</dbReference>
<proteinExistence type="predicted"/>
<feature type="compositionally biased region" description="Low complexity" evidence="4">
    <location>
        <begin position="125"/>
        <end position="157"/>
    </location>
</feature>
<comment type="caution">
    <text evidence="7">The sequence shown here is derived from an EMBL/GenBank/DDBJ whole genome shotgun (WGS) entry which is preliminary data.</text>
</comment>
<evidence type="ECO:0000256" key="4">
    <source>
        <dbReference type="SAM" id="MobiDB-lite"/>
    </source>
</evidence>
<evidence type="ECO:0000313" key="7">
    <source>
        <dbReference type="EMBL" id="KAD7478981.1"/>
    </source>
</evidence>
<name>A0A5N6Q4V6_9ASTR</name>
<accession>A0A5N6Q4V6</accession>
<evidence type="ECO:0000256" key="5">
    <source>
        <dbReference type="SAM" id="SignalP"/>
    </source>
</evidence>
<feature type="signal peptide" evidence="5">
    <location>
        <begin position="1"/>
        <end position="25"/>
    </location>
</feature>
<dbReference type="Gene3D" id="2.60.40.420">
    <property type="entry name" value="Cupredoxins - blue copper proteins"/>
    <property type="match status" value="1"/>
</dbReference>
<keyword evidence="2" id="KW-0186">Copper</keyword>
<keyword evidence="3" id="KW-0325">Glycoprotein</keyword>
<protein>
    <recommendedName>
        <fullName evidence="6">Phytocyanin domain-containing protein</fullName>
    </recommendedName>
</protein>
<keyword evidence="8" id="KW-1185">Reference proteome</keyword>
<dbReference type="GO" id="GO:0046872">
    <property type="term" value="F:metal ion binding"/>
    <property type="evidence" value="ECO:0007669"/>
    <property type="project" value="UniProtKB-KW"/>
</dbReference>
<evidence type="ECO:0000256" key="2">
    <source>
        <dbReference type="ARBA" id="ARBA00023008"/>
    </source>
</evidence>
<dbReference type="OrthoDB" id="687020at2759"/>
<organism evidence="7 8">
    <name type="scientific">Mikania micrantha</name>
    <name type="common">bitter vine</name>
    <dbReference type="NCBI Taxonomy" id="192012"/>
    <lineage>
        <taxon>Eukaryota</taxon>
        <taxon>Viridiplantae</taxon>
        <taxon>Streptophyta</taxon>
        <taxon>Embryophyta</taxon>
        <taxon>Tracheophyta</taxon>
        <taxon>Spermatophyta</taxon>
        <taxon>Magnoliopsida</taxon>
        <taxon>eudicotyledons</taxon>
        <taxon>Gunneridae</taxon>
        <taxon>Pentapetalae</taxon>
        <taxon>asterids</taxon>
        <taxon>campanulids</taxon>
        <taxon>Asterales</taxon>
        <taxon>Asteraceae</taxon>
        <taxon>Asteroideae</taxon>
        <taxon>Heliantheae alliance</taxon>
        <taxon>Eupatorieae</taxon>
        <taxon>Mikania</taxon>
    </lineage>
</organism>
<dbReference type="FunFam" id="2.60.40.420:FF:000003">
    <property type="entry name" value="Blue copper"/>
    <property type="match status" value="1"/>
</dbReference>
<dbReference type="InterPro" id="IPR003245">
    <property type="entry name" value="Phytocyanin_dom"/>
</dbReference>
<evidence type="ECO:0000313" key="8">
    <source>
        <dbReference type="Proteomes" id="UP000326396"/>
    </source>
</evidence>
<feature type="region of interest" description="Disordered" evidence="4">
    <location>
        <begin position="125"/>
        <end position="170"/>
    </location>
</feature>
<dbReference type="PROSITE" id="PS00196">
    <property type="entry name" value="COPPER_BLUE"/>
    <property type="match status" value="1"/>
</dbReference>
<dbReference type="GO" id="GO:0009055">
    <property type="term" value="F:electron transfer activity"/>
    <property type="evidence" value="ECO:0007669"/>
    <property type="project" value="InterPro"/>
</dbReference>
<dbReference type="InterPro" id="IPR028871">
    <property type="entry name" value="BlueCu_1_BS"/>
</dbReference>
<keyword evidence="5" id="KW-0732">Signal</keyword>
<dbReference type="InterPro" id="IPR039391">
    <property type="entry name" value="Phytocyanin-like"/>
</dbReference>
<dbReference type="AlphaFoldDB" id="A0A5N6Q4V6"/>
<dbReference type="PROSITE" id="PS51485">
    <property type="entry name" value="PHYTOCYANIN"/>
    <property type="match status" value="1"/>
</dbReference>
<dbReference type="SUPFAM" id="SSF49503">
    <property type="entry name" value="Cupredoxins"/>
    <property type="match status" value="1"/>
</dbReference>
<evidence type="ECO:0000259" key="6">
    <source>
        <dbReference type="PROSITE" id="PS51485"/>
    </source>
</evidence>
<dbReference type="PANTHER" id="PTHR33021:SF484">
    <property type="entry name" value="BLUE (TYPE 1) COPPER BINDING PROTEIN"/>
    <property type="match status" value="1"/>
</dbReference>
<dbReference type="Proteomes" id="UP000326396">
    <property type="component" value="Linkage Group LG1"/>
</dbReference>
<reference evidence="7 8" key="1">
    <citation type="submission" date="2019-05" db="EMBL/GenBank/DDBJ databases">
        <title>Mikania micrantha, genome provides insights into the molecular mechanism of rapid growth.</title>
        <authorList>
            <person name="Liu B."/>
        </authorList>
    </citation>
    <scope>NUCLEOTIDE SEQUENCE [LARGE SCALE GENOMIC DNA]</scope>
    <source>
        <strain evidence="7">NLD-2019</strain>
        <tissue evidence="7">Leaf</tissue>
    </source>
</reference>
<dbReference type="InterPro" id="IPR008972">
    <property type="entry name" value="Cupredoxin"/>
</dbReference>
<feature type="chain" id="PRO_5024462374" description="Phytocyanin domain-containing protein" evidence="5">
    <location>
        <begin position="26"/>
        <end position="190"/>
    </location>
</feature>